<keyword evidence="5" id="KW-0067">ATP-binding</keyword>
<evidence type="ECO:0000256" key="3">
    <source>
        <dbReference type="ARBA" id="ARBA00022741"/>
    </source>
</evidence>
<dbReference type="Proteomes" id="UP000422989">
    <property type="component" value="Chromosome"/>
</dbReference>
<dbReference type="PANTHER" id="PTHR43085">
    <property type="entry name" value="HEXOKINASE FAMILY MEMBER"/>
    <property type="match status" value="1"/>
</dbReference>
<feature type="domain" description="Carbohydrate kinase PfkB" evidence="6">
    <location>
        <begin position="13"/>
        <end position="288"/>
    </location>
</feature>
<dbReference type="InterPro" id="IPR002173">
    <property type="entry name" value="Carboh/pur_kinase_PfkB_CS"/>
</dbReference>
<sequence>MMRALVLGEALVDVVSGEAFPGGSPMNVAVGLGRLGIEVELATCIGSDAHGALITRHLQGSNVALADGTRADGATSSAIATISSETGAAEYDFSLRWDLGPVDVDGYGLVHAGSLGAYLEPGSESVAEAVRRAALGSLVSFDPNIRPALLTDRLRAVQRTEELISASHVVKLSDEDAAWLYPSATIEQVLERVTALGPRLVVVTRGGEGYAAAAGAERWSRSLGEPVQVVDTIGAGDAFMSGLLYAIAARGAAAAIRESTLPRDEWVALLEVAQRSAALTVSKDGADPPRLAEMQVG</sequence>
<dbReference type="EMBL" id="CP032550">
    <property type="protein sequence ID" value="QGU27589.1"/>
    <property type="molecule type" value="Genomic_DNA"/>
</dbReference>
<evidence type="ECO:0000259" key="6">
    <source>
        <dbReference type="Pfam" id="PF00294"/>
    </source>
</evidence>
<name>A0A6I6E0W7_9MICO</name>
<evidence type="ECO:0000256" key="5">
    <source>
        <dbReference type="ARBA" id="ARBA00022840"/>
    </source>
</evidence>
<accession>A0A6I6E0W7</accession>
<dbReference type="AlphaFoldDB" id="A0A6I6E0W7"/>
<dbReference type="InterPro" id="IPR029056">
    <property type="entry name" value="Ribokinase-like"/>
</dbReference>
<dbReference type="Pfam" id="PF00294">
    <property type="entry name" value="PfkB"/>
    <property type="match status" value="1"/>
</dbReference>
<dbReference type="GO" id="GO:0005524">
    <property type="term" value="F:ATP binding"/>
    <property type="evidence" value="ECO:0007669"/>
    <property type="project" value="UniProtKB-KW"/>
</dbReference>
<dbReference type="OrthoDB" id="9795789at2"/>
<dbReference type="Gene3D" id="3.40.1190.20">
    <property type="match status" value="1"/>
</dbReference>
<dbReference type="PROSITE" id="PS00584">
    <property type="entry name" value="PFKB_KINASES_2"/>
    <property type="match status" value="1"/>
</dbReference>
<dbReference type="PANTHER" id="PTHR43085:SF1">
    <property type="entry name" value="PSEUDOURIDINE KINASE-RELATED"/>
    <property type="match status" value="1"/>
</dbReference>
<gene>
    <name evidence="7" type="ORF">D7D94_07860</name>
</gene>
<keyword evidence="4 7" id="KW-0418">Kinase</keyword>
<dbReference type="KEGG" id="moj:D7D94_07860"/>
<evidence type="ECO:0000313" key="8">
    <source>
        <dbReference type="Proteomes" id="UP000422989"/>
    </source>
</evidence>
<dbReference type="PROSITE" id="PS00583">
    <property type="entry name" value="PFKB_KINASES_1"/>
    <property type="match status" value="1"/>
</dbReference>
<keyword evidence="3" id="KW-0547">Nucleotide-binding</keyword>
<evidence type="ECO:0000313" key="7">
    <source>
        <dbReference type="EMBL" id="QGU27589.1"/>
    </source>
</evidence>
<comment type="similarity">
    <text evidence="1">Belongs to the carbohydrate kinase PfkB family.</text>
</comment>
<dbReference type="InterPro" id="IPR050306">
    <property type="entry name" value="PfkB_Carbo_kinase"/>
</dbReference>
<organism evidence="7 8">
    <name type="scientific">Microbacterium oryzae</name>
    <dbReference type="NCBI Taxonomy" id="743009"/>
    <lineage>
        <taxon>Bacteria</taxon>
        <taxon>Bacillati</taxon>
        <taxon>Actinomycetota</taxon>
        <taxon>Actinomycetes</taxon>
        <taxon>Micrococcales</taxon>
        <taxon>Microbacteriaceae</taxon>
        <taxon>Microbacterium</taxon>
    </lineage>
</organism>
<evidence type="ECO:0000256" key="4">
    <source>
        <dbReference type="ARBA" id="ARBA00022777"/>
    </source>
</evidence>
<evidence type="ECO:0000256" key="2">
    <source>
        <dbReference type="ARBA" id="ARBA00022679"/>
    </source>
</evidence>
<keyword evidence="8" id="KW-1185">Reference proteome</keyword>
<proteinExistence type="inferred from homology"/>
<reference evidence="7 8" key="1">
    <citation type="submission" date="2018-09" db="EMBL/GenBank/DDBJ databases">
        <title>Whole genome sequencing of Microbacterium oryzae strain MB-10T.</title>
        <authorList>
            <person name="Das S.K."/>
        </authorList>
    </citation>
    <scope>NUCLEOTIDE SEQUENCE [LARGE SCALE GENOMIC DNA]</scope>
    <source>
        <strain evidence="7 8">MB-10</strain>
    </source>
</reference>
<evidence type="ECO:0000256" key="1">
    <source>
        <dbReference type="ARBA" id="ARBA00010688"/>
    </source>
</evidence>
<dbReference type="GO" id="GO:0016301">
    <property type="term" value="F:kinase activity"/>
    <property type="evidence" value="ECO:0007669"/>
    <property type="project" value="UniProtKB-KW"/>
</dbReference>
<keyword evidence="2" id="KW-0808">Transferase</keyword>
<dbReference type="SUPFAM" id="SSF53613">
    <property type="entry name" value="Ribokinase-like"/>
    <property type="match status" value="1"/>
</dbReference>
<protein>
    <submittedName>
        <fullName evidence="7">Carbohydrate kinase</fullName>
    </submittedName>
</protein>
<dbReference type="InterPro" id="IPR011611">
    <property type="entry name" value="PfkB_dom"/>
</dbReference>